<evidence type="ECO:0000313" key="8">
    <source>
        <dbReference type="EMBL" id="AET63511.1"/>
    </source>
</evidence>
<dbReference type="PROSITE" id="PS51747">
    <property type="entry name" value="CYT_DCMP_DEAMINASES_2"/>
    <property type="match status" value="1"/>
</dbReference>
<gene>
    <name evidence="8" type="ordered locus">Mhar_0119</name>
</gene>
<organism evidence="8 9">
    <name type="scientific">Methanothrix harundinacea (strain 6Ac)</name>
    <name type="common">Methanosaeta harundinacea</name>
    <dbReference type="NCBI Taxonomy" id="1110509"/>
    <lineage>
        <taxon>Archaea</taxon>
        <taxon>Methanobacteriati</taxon>
        <taxon>Methanobacteriota</taxon>
        <taxon>Stenosarchaea group</taxon>
        <taxon>Methanomicrobia</taxon>
        <taxon>Methanotrichales</taxon>
        <taxon>Methanotrichaceae</taxon>
        <taxon>Methanothrix</taxon>
    </lineage>
</organism>
<accession>G7WKN2</accession>
<protein>
    <submittedName>
        <fullName evidence="8">CMP/dCMP deaminase, zinc-binding protein</fullName>
    </submittedName>
</protein>
<comment type="cofactor">
    <cofactor evidence="1">
        <name>Zn(2+)</name>
        <dbReference type="ChEBI" id="CHEBI:29105"/>
    </cofactor>
</comment>
<evidence type="ECO:0000313" key="9">
    <source>
        <dbReference type="Proteomes" id="UP000005877"/>
    </source>
</evidence>
<dbReference type="STRING" id="1110509.Mhar_0119"/>
<keyword evidence="9" id="KW-1185">Reference proteome</keyword>
<dbReference type="GO" id="GO:0005737">
    <property type="term" value="C:cytoplasm"/>
    <property type="evidence" value="ECO:0007669"/>
    <property type="project" value="TreeGrafter"/>
</dbReference>
<dbReference type="InterPro" id="IPR002125">
    <property type="entry name" value="CMP_dCMP_dom"/>
</dbReference>
<dbReference type="PANTHER" id="PTHR11086:SF18">
    <property type="entry name" value="DEOXYCYTIDYLATE DEAMINASE"/>
    <property type="match status" value="1"/>
</dbReference>
<feature type="domain" description="CMP/dCMP-type deaminase" evidence="7">
    <location>
        <begin position="75"/>
        <end position="204"/>
    </location>
</feature>
<dbReference type="InterPro" id="IPR016193">
    <property type="entry name" value="Cytidine_deaminase-like"/>
</dbReference>
<keyword evidence="5" id="KW-0862">Zinc</keyword>
<keyword evidence="4" id="KW-0378">Hydrolase</keyword>
<comment type="similarity">
    <text evidence="2">Belongs to the cytidine and deoxycytidylate deaminase family.</text>
</comment>
<feature type="region of interest" description="Disordered" evidence="6">
    <location>
        <begin position="1"/>
        <end position="38"/>
    </location>
</feature>
<dbReference type="GO" id="GO:0004132">
    <property type="term" value="F:dCMP deaminase activity"/>
    <property type="evidence" value="ECO:0007669"/>
    <property type="project" value="TreeGrafter"/>
</dbReference>
<dbReference type="InterPro" id="IPR016192">
    <property type="entry name" value="APOBEC/CMP_deaminase_Zn-bd"/>
</dbReference>
<dbReference type="KEGG" id="mhi:Mhar_0119"/>
<keyword evidence="3" id="KW-0479">Metal-binding</keyword>
<evidence type="ECO:0000256" key="2">
    <source>
        <dbReference type="ARBA" id="ARBA00006576"/>
    </source>
</evidence>
<dbReference type="PANTHER" id="PTHR11086">
    <property type="entry name" value="DEOXYCYTIDYLATE DEAMINASE-RELATED"/>
    <property type="match status" value="1"/>
</dbReference>
<evidence type="ECO:0000256" key="5">
    <source>
        <dbReference type="ARBA" id="ARBA00022833"/>
    </source>
</evidence>
<evidence type="ECO:0000256" key="4">
    <source>
        <dbReference type="ARBA" id="ARBA00022801"/>
    </source>
</evidence>
<dbReference type="Gene3D" id="3.40.140.10">
    <property type="entry name" value="Cytidine Deaminase, domain 2"/>
    <property type="match status" value="1"/>
</dbReference>
<dbReference type="Pfam" id="PF00383">
    <property type="entry name" value="dCMP_cyt_deam_1"/>
    <property type="match status" value="1"/>
</dbReference>
<dbReference type="InterPro" id="IPR015517">
    <property type="entry name" value="dCMP_deaminase-rel"/>
</dbReference>
<dbReference type="CDD" id="cd01286">
    <property type="entry name" value="deoxycytidylate_deaminase"/>
    <property type="match status" value="1"/>
</dbReference>
<dbReference type="PATRIC" id="fig|1110509.7.peg.128"/>
<dbReference type="AlphaFoldDB" id="G7WKN2"/>
<sequence>MNRHGLTIDRDGDINFPPSAVPARLPRGGDGEDPGWPRGGRAEVGRFCLGGRSFEAGTEREISDRIKAGAMDRPSLDEYFMEIASVVATRSTCLRHQVGAVLVREKRILSTGYNGAPMGLPHCLEVGCRRENVESGYRHELCRAVHAEQNAIIQAAIHGVSTSGATLYCTHQPCILCAKIIINSQIQRVVYGNPYPDDEALRFLELAGVEVAMIPSPPPSEEPG</sequence>
<dbReference type="SUPFAM" id="SSF53927">
    <property type="entry name" value="Cytidine deaminase-like"/>
    <property type="match status" value="1"/>
</dbReference>
<dbReference type="EMBL" id="CP003117">
    <property type="protein sequence ID" value="AET63511.1"/>
    <property type="molecule type" value="Genomic_DNA"/>
</dbReference>
<feature type="compositionally biased region" description="Basic and acidic residues" evidence="6">
    <location>
        <begin position="1"/>
        <end position="13"/>
    </location>
</feature>
<evidence type="ECO:0000256" key="3">
    <source>
        <dbReference type="ARBA" id="ARBA00022723"/>
    </source>
</evidence>
<dbReference type="Proteomes" id="UP000005877">
    <property type="component" value="Chromosome"/>
</dbReference>
<dbReference type="PROSITE" id="PS00903">
    <property type="entry name" value="CYT_DCMP_DEAMINASES_1"/>
    <property type="match status" value="1"/>
</dbReference>
<dbReference type="GO" id="GO:0008270">
    <property type="term" value="F:zinc ion binding"/>
    <property type="evidence" value="ECO:0007669"/>
    <property type="project" value="InterPro"/>
</dbReference>
<dbReference type="InterPro" id="IPR035105">
    <property type="entry name" value="Deoxycytidylate_deaminase_dom"/>
</dbReference>
<dbReference type="HOGENOM" id="CLU_047993_2_2_2"/>
<evidence type="ECO:0000259" key="7">
    <source>
        <dbReference type="PROSITE" id="PS51747"/>
    </source>
</evidence>
<evidence type="ECO:0000256" key="1">
    <source>
        <dbReference type="ARBA" id="ARBA00001947"/>
    </source>
</evidence>
<name>G7WKN2_METH6</name>
<reference evidence="8 9" key="1">
    <citation type="journal article" date="2012" name="PLoS ONE">
        <title>The genome characteristics and predicted function of methyl-group oxidation pathway in the obligate aceticlastic methanogens, Methanosaeta spp.</title>
        <authorList>
            <person name="Zhu J."/>
            <person name="Zheng H."/>
            <person name="Ai G."/>
            <person name="Zhang G."/>
            <person name="Liu D."/>
            <person name="Liu X."/>
            <person name="Dong X."/>
        </authorList>
    </citation>
    <scope>NUCLEOTIDE SEQUENCE [LARGE SCALE GENOMIC DNA]</scope>
    <source>
        <strain evidence="8 9">6Ac</strain>
    </source>
</reference>
<evidence type="ECO:0000256" key="6">
    <source>
        <dbReference type="SAM" id="MobiDB-lite"/>
    </source>
</evidence>
<proteinExistence type="inferred from homology"/>